<protein>
    <submittedName>
        <fullName evidence="1">Type I neck protein</fullName>
    </submittedName>
</protein>
<dbReference type="EMBL" id="BK015556">
    <property type="protein sequence ID" value="DAE12751.1"/>
    <property type="molecule type" value="Genomic_DNA"/>
</dbReference>
<name>A0A8S5Q087_9CAUD</name>
<proteinExistence type="predicted"/>
<accession>A0A8S5Q087</accession>
<reference evidence="1" key="1">
    <citation type="journal article" date="2021" name="Proc. Natl. Acad. Sci. U.S.A.">
        <title>A Catalog of Tens of Thousands of Viruses from Human Metagenomes Reveals Hidden Associations with Chronic Diseases.</title>
        <authorList>
            <person name="Tisza M.J."/>
            <person name="Buck C.B."/>
        </authorList>
    </citation>
    <scope>NUCLEOTIDE SEQUENCE</scope>
    <source>
        <strain evidence="1">CtL053</strain>
    </source>
</reference>
<evidence type="ECO:0000313" key="1">
    <source>
        <dbReference type="EMBL" id="DAE12751.1"/>
    </source>
</evidence>
<sequence>MSKMKFELNSSGVSDLLRSKEIQAILLDKGNEISERAGDGFEVKVSPGQKRANATVSTTDIKSMAKNAKDNTLLKALR</sequence>
<organism evidence="1">
    <name type="scientific">Siphoviridae sp. ctL053</name>
    <dbReference type="NCBI Taxonomy" id="2825448"/>
    <lineage>
        <taxon>Viruses</taxon>
        <taxon>Duplodnaviria</taxon>
        <taxon>Heunggongvirae</taxon>
        <taxon>Uroviricota</taxon>
        <taxon>Caudoviricetes</taxon>
    </lineage>
</organism>